<evidence type="ECO:0000256" key="1">
    <source>
        <dbReference type="SAM" id="Coils"/>
    </source>
</evidence>
<sequence>MVIKEIEKHISIIDKLEATVQKSIKESKRLRQSILKQAFEGKLVDQDPNDESASELLEKIAKAKEAYKQAQKEQKKRKK</sequence>
<feature type="coiled-coil region" evidence="1">
    <location>
        <begin position="13"/>
        <end position="77"/>
    </location>
</feature>
<evidence type="ECO:0000313" key="2">
    <source>
        <dbReference type="EMBL" id="CAA6799968.1"/>
    </source>
</evidence>
<protein>
    <submittedName>
        <fullName evidence="2">Type I restriction-modification system, specificity subunit S (EC)</fullName>
        <ecNumber evidence="2">3.1.21.3</ecNumber>
    </submittedName>
</protein>
<keyword evidence="2" id="KW-0378">Hydrolase</keyword>
<accession>A0A6S6RVS4</accession>
<keyword evidence="1" id="KW-0175">Coiled coil</keyword>
<dbReference type="GO" id="GO:0009035">
    <property type="term" value="F:type I site-specific deoxyribonuclease activity"/>
    <property type="evidence" value="ECO:0007669"/>
    <property type="project" value="UniProtKB-EC"/>
</dbReference>
<organism evidence="2">
    <name type="scientific">uncultured Sulfurovum sp</name>
    <dbReference type="NCBI Taxonomy" id="269237"/>
    <lineage>
        <taxon>Bacteria</taxon>
        <taxon>Pseudomonadati</taxon>
        <taxon>Campylobacterota</taxon>
        <taxon>Epsilonproteobacteria</taxon>
        <taxon>Campylobacterales</taxon>
        <taxon>Sulfurovaceae</taxon>
        <taxon>Sulfurovum</taxon>
        <taxon>environmental samples</taxon>
    </lineage>
</organism>
<dbReference type="PANTHER" id="PTHR43140">
    <property type="entry name" value="TYPE-1 RESTRICTION ENZYME ECOKI SPECIFICITY PROTEIN"/>
    <property type="match status" value="1"/>
</dbReference>
<dbReference type="EC" id="3.1.21.3" evidence="2"/>
<dbReference type="AlphaFoldDB" id="A0A6S6RVS4"/>
<dbReference type="InterPro" id="IPR051212">
    <property type="entry name" value="Type-I_RE_S_subunit"/>
</dbReference>
<name>A0A6S6RVS4_9BACT</name>
<dbReference type="SUPFAM" id="SSF116734">
    <property type="entry name" value="DNA methylase specificity domain"/>
    <property type="match status" value="1"/>
</dbReference>
<reference evidence="2" key="1">
    <citation type="submission" date="2020-01" db="EMBL/GenBank/DDBJ databases">
        <authorList>
            <person name="Meier V. D."/>
            <person name="Meier V D."/>
        </authorList>
    </citation>
    <scope>NUCLEOTIDE SEQUENCE</scope>
    <source>
        <strain evidence="2">HLG_WM_MAG_03</strain>
    </source>
</reference>
<dbReference type="PANTHER" id="PTHR43140:SF1">
    <property type="entry name" value="TYPE I RESTRICTION ENZYME ECOKI SPECIFICITY SUBUNIT"/>
    <property type="match status" value="1"/>
</dbReference>
<proteinExistence type="predicted"/>
<dbReference type="EMBL" id="CACVAR010000061">
    <property type="protein sequence ID" value="CAA6799968.1"/>
    <property type="molecule type" value="Genomic_DNA"/>
</dbReference>
<gene>
    <name evidence="2" type="ORF">HELGO_WM78211</name>
</gene>